<evidence type="ECO:0000313" key="3">
    <source>
        <dbReference type="EMBL" id="SLM15927.1"/>
    </source>
</evidence>
<dbReference type="AlphaFoldDB" id="A0A3P3XMQ2"/>
<dbReference type="InterPro" id="IPR015422">
    <property type="entry name" value="PyrdxlP-dep_Trfase_small"/>
</dbReference>
<evidence type="ECO:0000256" key="2">
    <source>
        <dbReference type="RuleBase" id="RU004508"/>
    </source>
</evidence>
<dbReference type="GO" id="GO:0000271">
    <property type="term" value="P:polysaccharide biosynthetic process"/>
    <property type="evidence" value="ECO:0007669"/>
    <property type="project" value="TreeGrafter"/>
</dbReference>
<dbReference type="InterPro" id="IPR015424">
    <property type="entry name" value="PyrdxlP-dep_Trfase"/>
</dbReference>
<dbReference type="PANTHER" id="PTHR30244">
    <property type="entry name" value="TRANSAMINASE"/>
    <property type="match status" value="1"/>
</dbReference>
<sequence>MIRVFSSYITRKDMDLVLSRMVEDAVGPGDFNSRFAKAIKDQFGFEYAVALRSPYTAMQRAFKICGLGQGSKVAISALAPSWHLAAVEDAGYVPIVLDVEEETLHPSKEAIESANPSTVLLFDALGKMPPSSLLQSLGFPVIEDISQVSGNIAESTSSNTFAYFAVWGLENDSPIATGGGALLCARGKRDGQILRSMEESLPSELRMTDYNAALGVSQLKSVSQMVERRKAIQEILSRQLARTRHAGLKIAESEATPIYAFAVFAEGSSKEIIEYAKKHGVQAELAFSSSPAIMGDDAAACFPVARSIALRCVLFPMHHKLSNQQVDQIGKIVATLP</sequence>
<keyword evidence="3" id="KW-0808">Transferase</keyword>
<dbReference type="PANTHER" id="PTHR30244:SF34">
    <property type="entry name" value="DTDP-4-AMINO-4,6-DIDEOXYGALACTOSE TRANSAMINASE"/>
    <property type="match status" value="1"/>
</dbReference>
<keyword evidence="2" id="KW-0663">Pyridoxal phosphate</keyword>
<evidence type="ECO:0000256" key="1">
    <source>
        <dbReference type="ARBA" id="ARBA00037999"/>
    </source>
</evidence>
<dbReference type="Gene3D" id="3.40.640.10">
    <property type="entry name" value="Type I PLP-dependent aspartate aminotransferase-like (Major domain)"/>
    <property type="match status" value="1"/>
</dbReference>
<proteinExistence type="inferred from homology"/>
<dbReference type="InterPro" id="IPR000653">
    <property type="entry name" value="DegT/StrS_aminotransferase"/>
</dbReference>
<accession>A0A3P3XMQ2</accession>
<gene>
    <name evidence="3" type="ORF">SPIROBIBN47_90023</name>
</gene>
<dbReference type="SUPFAM" id="SSF53383">
    <property type="entry name" value="PLP-dependent transferases"/>
    <property type="match status" value="1"/>
</dbReference>
<comment type="similarity">
    <text evidence="1 2">Belongs to the DegT/DnrJ/EryC1 family.</text>
</comment>
<dbReference type="Gene3D" id="3.90.1150.10">
    <property type="entry name" value="Aspartate Aminotransferase, domain 1"/>
    <property type="match status" value="1"/>
</dbReference>
<dbReference type="GO" id="GO:0030170">
    <property type="term" value="F:pyridoxal phosphate binding"/>
    <property type="evidence" value="ECO:0007669"/>
    <property type="project" value="TreeGrafter"/>
</dbReference>
<keyword evidence="3" id="KW-0032">Aminotransferase</keyword>
<dbReference type="GO" id="GO:0008483">
    <property type="term" value="F:transaminase activity"/>
    <property type="evidence" value="ECO:0007669"/>
    <property type="project" value="UniProtKB-KW"/>
</dbReference>
<dbReference type="InterPro" id="IPR015421">
    <property type="entry name" value="PyrdxlP-dep_Trfase_major"/>
</dbReference>
<protein>
    <submittedName>
        <fullName evidence="3">Putative DegT/DnrJ/EryC1/StrS aminotransferase family protein</fullName>
    </submittedName>
</protein>
<reference evidence="3" key="1">
    <citation type="submission" date="2017-02" db="EMBL/GenBank/DDBJ databases">
        <authorList>
            <person name="Regsiter A."/>
            <person name="William W."/>
        </authorList>
    </citation>
    <scope>NUCLEOTIDE SEQUENCE</scope>
    <source>
        <strain evidence="3">Bib</strain>
    </source>
</reference>
<dbReference type="Pfam" id="PF01041">
    <property type="entry name" value="DegT_DnrJ_EryC1"/>
    <property type="match status" value="1"/>
</dbReference>
<name>A0A3P3XMQ2_9SPIR</name>
<dbReference type="EMBL" id="FWDM01000041">
    <property type="protein sequence ID" value="SLM15927.1"/>
    <property type="molecule type" value="Genomic_DNA"/>
</dbReference>
<organism evidence="3">
    <name type="scientific">uncultured spirochete</name>
    <dbReference type="NCBI Taxonomy" id="156406"/>
    <lineage>
        <taxon>Bacteria</taxon>
        <taxon>Pseudomonadati</taxon>
        <taxon>Spirochaetota</taxon>
        <taxon>Spirochaetia</taxon>
        <taxon>Spirochaetales</taxon>
        <taxon>environmental samples</taxon>
    </lineage>
</organism>